<feature type="transmembrane region" description="Helical" evidence="9">
    <location>
        <begin position="228"/>
        <end position="247"/>
    </location>
</feature>
<proteinExistence type="inferred from homology"/>
<evidence type="ECO:0000256" key="1">
    <source>
        <dbReference type="ARBA" id="ARBA00004508"/>
    </source>
</evidence>
<accession>A0A191T509</accession>
<keyword evidence="6 9" id="KW-0764">Sulfate transport</keyword>
<keyword evidence="4 9" id="KW-0812">Transmembrane</keyword>
<dbReference type="Gene3D" id="1.10.3720.10">
    <property type="entry name" value="MetI-like"/>
    <property type="match status" value="1"/>
</dbReference>
<feature type="transmembrane region" description="Helical" evidence="9">
    <location>
        <begin position="259"/>
        <end position="279"/>
    </location>
</feature>
<dbReference type="FunFam" id="1.10.3720.10:FF:000004">
    <property type="entry name" value="Sulfate transport system permease protein CysT"/>
    <property type="match status" value="1"/>
</dbReference>
<feature type="transmembrane region" description="Helical" evidence="9">
    <location>
        <begin position="151"/>
        <end position="169"/>
    </location>
</feature>
<dbReference type="AlphaFoldDB" id="A0A191T509"/>
<dbReference type="SUPFAM" id="SSF161098">
    <property type="entry name" value="MetI-like"/>
    <property type="match status" value="1"/>
</dbReference>
<protein>
    <recommendedName>
        <fullName evidence="9">Sulfate transport system permease protein CysT</fullName>
    </recommendedName>
</protein>
<geneLocation type="chloroplast" evidence="11"/>
<feature type="domain" description="ABC transmembrane type-1" evidence="10">
    <location>
        <begin position="73"/>
        <end position="276"/>
    </location>
</feature>
<dbReference type="GO" id="GO:0005886">
    <property type="term" value="C:plasma membrane"/>
    <property type="evidence" value="ECO:0007669"/>
    <property type="project" value="InterPro"/>
</dbReference>
<dbReference type="CDD" id="cd06261">
    <property type="entry name" value="TM_PBP2"/>
    <property type="match status" value="1"/>
</dbReference>
<evidence type="ECO:0000256" key="9">
    <source>
        <dbReference type="RuleBase" id="RU366001"/>
    </source>
</evidence>
<dbReference type="PANTHER" id="PTHR30406">
    <property type="entry name" value="SULFATE TRANSPORT SYSTEM PERMEASE PROTEIN"/>
    <property type="match status" value="1"/>
</dbReference>
<comment type="function">
    <text evidence="9">Part of the ABC transporter complex (TC 3.A.1.6.1) involved in sulfate/thiosulfate import.</text>
</comment>
<keyword evidence="11" id="KW-0150">Chloroplast</keyword>
<comment type="caution">
    <text evidence="9">Lacks conserved residue(s) required for the propagation of feature annotation.</text>
</comment>
<comment type="similarity">
    <text evidence="2 9">Belongs to the binding-protein-dependent transport system permease family. CysTW subfamily.</text>
</comment>
<dbReference type="NCBIfam" id="TIGR02139">
    <property type="entry name" value="permease_CysT"/>
    <property type="match status" value="1"/>
</dbReference>
<comment type="subcellular location">
    <subcellularLocation>
        <location evidence="1 9">Plastid</location>
        <location evidence="1 9">Chloroplast membrane</location>
        <topology evidence="1 9">Multi-pass membrane protein</topology>
    </subcellularLocation>
</comment>
<evidence type="ECO:0000256" key="3">
    <source>
        <dbReference type="ARBA" id="ARBA00022448"/>
    </source>
</evidence>
<evidence type="ECO:0000256" key="6">
    <source>
        <dbReference type="ARBA" id="ARBA00023032"/>
    </source>
</evidence>
<dbReference type="InterPro" id="IPR000515">
    <property type="entry name" value="MetI-like"/>
</dbReference>
<dbReference type="InterPro" id="IPR035906">
    <property type="entry name" value="MetI-like_sf"/>
</dbReference>
<keyword evidence="5 9" id="KW-1133">Transmembrane helix</keyword>
<evidence type="ECO:0000256" key="4">
    <source>
        <dbReference type="ARBA" id="ARBA00022692"/>
    </source>
</evidence>
<feature type="transmembrane region" description="Helical" evidence="9">
    <location>
        <begin position="72"/>
        <end position="99"/>
    </location>
</feature>
<evidence type="ECO:0000256" key="8">
    <source>
        <dbReference type="ARBA" id="ARBA00025323"/>
    </source>
</evidence>
<dbReference type="EMBL" id="KU646491">
    <property type="protein sequence ID" value="ANI25474.1"/>
    <property type="molecule type" value="Genomic_DNA"/>
</dbReference>
<dbReference type="PROSITE" id="PS50928">
    <property type="entry name" value="ABC_TM1"/>
    <property type="match status" value="1"/>
</dbReference>
<reference evidence="11" key="1">
    <citation type="journal article" date="2016" name="Front. Plant Sci.">
        <title>Comparative Chloroplast Genome Analyses of Streptophyte Green Algae Uncover Major Structural Alterations in the Klebsormidiophyceae, Coleochaetophyceae and Zygnematophyceae.</title>
        <authorList>
            <person name="Lemieux C."/>
            <person name="Otis C."/>
            <person name="Turmel M."/>
        </authorList>
    </citation>
    <scope>NUCLEOTIDE SEQUENCE</scope>
</reference>
<name>A0A191T509_9VIRI</name>
<dbReference type="RefSeq" id="YP_009258457.1">
    <property type="nucleotide sequence ID" value="NC_030356.1"/>
</dbReference>
<evidence type="ECO:0000256" key="2">
    <source>
        <dbReference type="ARBA" id="ARBA00007069"/>
    </source>
</evidence>
<feature type="transmembrane region" description="Helical" evidence="9">
    <location>
        <begin position="28"/>
        <end position="52"/>
    </location>
</feature>
<sequence length="288" mass="32038">MQSLCVISNFRFQNINKKLMKVICNIEIPLIITLHYGVLILILPVITLLYNAKNQSWYSLLNIISEPVALSAYKITFGTAFLASIINGFMGLILAWILVRYKFPGKKFLDATLDLPFALPTSVGGLTLMTVYSEQGWMGPFCSWLGVKVAFNRLGILIAMIFVSLPFVVRTIQPVLQGIEEEIEEAAWCIGASPWTTFSQILLPTLTPSLLTGTALGFSRSIGEYGSIVLIASNIPMKDLVVSVLIFQKLEQYDYQGATAIATIVLIGSFLILLLINYIQLWRQDFAK</sequence>
<dbReference type="Pfam" id="PF00528">
    <property type="entry name" value="BPD_transp_1"/>
    <property type="match status" value="1"/>
</dbReference>
<dbReference type="GeneID" id="27984865"/>
<evidence type="ECO:0000313" key="11">
    <source>
        <dbReference type="EMBL" id="ANI25474.1"/>
    </source>
</evidence>
<gene>
    <name evidence="11" type="primary">cysT</name>
</gene>
<dbReference type="InterPro" id="IPR005667">
    <property type="entry name" value="Sulph_transpt2"/>
</dbReference>
<evidence type="ECO:0000256" key="5">
    <source>
        <dbReference type="ARBA" id="ARBA00022989"/>
    </source>
</evidence>
<evidence type="ECO:0000256" key="7">
    <source>
        <dbReference type="ARBA" id="ARBA00023136"/>
    </source>
</evidence>
<comment type="function">
    <text evidence="8">Part of the ABC transporter complex CysAWTP (TC 3.A.1.6.1) involved in sulfate/thiosulfate import. Probably responsible for the translocation of the substrate across the membrane.</text>
</comment>
<evidence type="ECO:0000259" key="10">
    <source>
        <dbReference type="PROSITE" id="PS50928"/>
    </source>
</evidence>
<dbReference type="NCBIfam" id="TIGR00969">
    <property type="entry name" value="3a0106s02"/>
    <property type="match status" value="1"/>
</dbReference>
<organism evidence="11">
    <name type="scientific">Netrium digitus</name>
    <dbReference type="NCBI Taxonomy" id="43946"/>
    <lineage>
        <taxon>Eukaryota</taxon>
        <taxon>Viridiplantae</taxon>
        <taxon>Streptophyta</taxon>
        <taxon>Zygnematophyceae</taxon>
        <taxon>Zygnematophycidae</taxon>
        <taxon>Zygnematales</taxon>
        <taxon>Zygnemataceae</taxon>
        <taxon>Netrium</taxon>
    </lineage>
</organism>
<dbReference type="PANTHER" id="PTHR30406:SF8">
    <property type="entry name" value="SULFATE TRANSPORT SYSTEM PERMEASE PROTEIN CYST"/>
    <property type="match status" value="1"/>
</dbReference>
<keyword evidence="3 9" id="KW-0813">Transport</keyword>
<dbReference type="GO" id="GO:0015419">
    <property type="term" value="F:ABC-type sulfate transporter activity"/>
    <property type="evidence" value="ECO:0007669"/>
    <property type="project" value="UniProtKB-UniRule"/>
</dbReference>
<dbReference type="InterPro" id="IPR011865">
    <property type="entry name" value="CysT_permease"/>
</dbReference>
<dbReference type="GO" id="GO:0031969">
    <property type="term" value="C:chloroplast membrane"/>
    <property type="evidence" value="ECO:0007669"/>
    <property type="project" value="UniProtKB-SubCell"/>
</dbReference>
<keyword evidence="7 9" id="KW-0472">Membrane</keyword>
<keyword evidence="9 11" id="KW-0934">Plastid</keyword>